<dbReference type="RefSeq" id="WP_205635611.1">
    <property type="nucleotide sequence ID" value="NZ_FNAC01000007.1"/>
</dbReference>
<dbReference type="Gene3D" id="1.20.1440.60">
    <property type="entry name" value="23S rRNA-intervening sequence"/>
    <property type="match status" value="1"/>
</dbReference>
<dbReference type="PANTHER" id="PTHR38471:SF2">
    <property type="entry name" value="FOUR HELIX BUNDLE PROTEIN"/>
    <property type="match status" value="1"/>
</dbReference>
<dbReference type="Pfam" id="PF05635">
    <property type="entry name" value="23S_rRNA_IVP"/>
    <property type="match status" value="1"/>
</dbReference>
<dbReference type="InterPro" id="IPR036583">
    <property type="entry name" value="23S_rRNA_IVS_sf"/>
</dbReference>
<dbReference type="AlphaFoldDB" id="A0A1G6PRF0"/>
<dbReference type="EMBL" id="FNAC01000007">
    <property type="protein sequence ID" value="SDC82618.1"/>
    <property type="molecule type" value="Genomic_DNA"/>
</dbReference>
<evidence type="ECO:0000313" key="2">
    <source>
        <dbReference type="Proteomes" id="UP000199060"/>
    </source>
</evidence>
<dbReference type="SUPFAM" id="SSF158446">
    <property type="entry name" value="IVS-encoded protein-like"/>
    <property type="match status" value="1"/>
</dbReference>
<evidence type="ECO:0000313" key="1">
    <source>
        <dbReference type="EMBL" id="SDC82618.1"/>
    </source>
</evidence>
<dbReference type="PANTHER" id="PTHR38471">
    <property type="entry name" value="FOUR HELIX BUNDLE PROTEIN"/>
    <property type="match status" value="1"/>
</dbReference>
<dbReference type="NCBIfam" id="TIGR02436">
    <property type="entry name" value="four helix bundle protein"/>
    <property type="match status" value="1"/>
</dbReference>
<proteinExistence type="predicted"/>
<organism evidence="1 2">
    <name type="scientific">Algoriphagus faecimaris</name>
    <dbReference type="NCBI Taxonomy" id="686796"/>
    <lineage>
        <taxon>Bacteria</taxon>
        <taxon>Pseudomonadati</taxon>
        <taxon>Bacteroidota</taxon>
        <taxon>Cytophagia</taxon>
        <taxon>Cytophagales</taxon>
        <taxon>Cyclobacteriaceae</taxon>
        <taxon>Algoriphagus</taxon>
    </lineage>
</organism>
<accession>A0A1G6PRF0</accession>
<keyword evidence="2" id="KW-1185">Reference proteome</keyword>
<protein>
    <submittedName>
        <fullName evidence="1">Four helix bundle protein</fullName>
    </submittedName>
</protein>
<name>A0A1G6PRF0_9BACT</name>
<gene>
    <name evidence="1" type="ORF">SAMN04488104_10075</name>
</gene>
<reference evidence="2" key="1">
    <citation type="submission" date="2016-10" db="EMBL/GenBank/DDBJ databases">
        <authorList>
            <person name="Varghese N."/>
            <person name="Submissions S."/>
        </authorList>
    </citation>
    <scope>NUCLEOTIDE SEQUENCE [LARGE SCALE GENOMIC DNA]</scope>
    <source>
        <strain evidence="2">DSM 23095</strain>
    </source>
</reference>
<dbReference type="InterPro" id="IPR012657">
    <property type="entry name" value="23S_rRNA-intervening_sequence"/>
</dbReference>
<sequence>MMGETFEDLKCWQSAYSLKRRIRKEVIGLFPKEERYELTSQLIRASRSSTANIAEGWGRFHFLESRKFYYNSRGSQAEVLDHLMEARDCEYISDELYESLRADVIASIKILNGYIRYLSSKVKLKE</sequence>
<dbReference type="CDD" id="cd16377">
    <property type="entry name" value="23S_rRNA_IVP_like"/>
    <property type="match status" value="1"/>
</dbReference>
<dbReference type="STRING" id="686796.SAMN04488104_10075"/>
<dbReference type="Proteomes" id="UP000199060">
    <property type="component" value="Unassembled WGS sequence"/>
</dbReference>